<proteinExistence type="predicted"/>
<sequence>MINQLVTAKLSGLLKQYHVTTVTELVASRSLVENLNRAYETGDILEYAQAQVAPTKQNFEAIYADEIIFQIWDGGDLEIYGDESLWEVLARII</sequence>
<evidence type="ECO:0000313" key="1">
    <source>
        <dbReference type="EMBL" id="KRL77801.1"/>
    </source>
</evidence>
<accession>A0A0R1T9H4</accession>
<evidence type="ECO:0000313" key="2">
    <source>
        <dbReference type="Proteomes" id="UP000051048"/>
    </source>
</evidence>
<dbReference type="AlphaFoldDB" id="A0A0R1T9H4"/>
<organism evidence="1 2">
    <name type="scientific">Ligilactobacillus equi DSM 15833 = JCM 10991</name>
    <dbReference type="NCBI Taxonomy" id="1423740"/>
    <lineage>
        <taxon>Bacteria</taxon>
        <taxon>Bacillati</taxon>
        <taxon>Bacillota</taxon>
        <taxon>Bacilli</taxon>
        <taxon>Lactobacillales</taxon>
        <taxon>Lactobacillaceae</taxon>
        <taxon>Ligilactobacillus</taxon>
    </lineage>
</organism>
<protein>
    <submittedName>
        <fullName evidence="1">Uncharacterized protein</fullName>
    </submittedName>
</protein>
<dbReference type="PATRIC" id="fig|1423740.3.peg.1340"/>
<dbReference type="RefSeq" id="WP_025021524.1">
    <property type="nucleotide sequence ID" value="NZ_AZFH01000162.1"/>
</dbReference>
<name>A0A0R1T9H4_9LACO</name>
<comment type="caution">
    <text evidence="1">The sequence shown here is derived from an EMBL/GenBank/DDBJ whole genome shotgun (WGS) entry which is preliminary data.</text>
</comment>
<dbReference type="Proteomes" id="UP000051048">
    <property type="component" value="Unassembled WGS sequence"/>
</dbReference>
<gene>
    <name evidence="1" type="ORF">FC36_GL001242</name>
</gene>
<reference evidence="1 2" key="1">
    <citation type="journal article" date="2015" name="Genome Announc.">
        <title>Expanding the biotechnology potential of lactobacilli through comparative genomics of 213 strains and associated genera.</title>
        <authorList>
            <person name="Sun Z."/>
            <person name="Harris H.M."/>
            <person name="McCann A."/>
            <person name="Guo C."/>
            <person name="Argimon S."/>
            <person name="Zhang W."/>
            <person name="Yang X."/>
            <person name="Jeffery I.B."/>
            <person name="Cooney J.C."/>
            <person name="Kagawa T.F."/>
            <person name="Liu W."/>
            <person name="Song Y."/>
            <person name="Salvetti E."/>
            <person name="Wrobel A."/>
            <person name="Rasinkangas P."/>
            <person name="Parkhill J."/>
            <person name="Rea M.C."/>
            <person name="O'Sullivan O."/>
            <person name="Ritari J."/>
            <person name="Douillard F.P."/>
            <person name="Paul Ross R."/>
            <person name="Yang R."/>
            <person name="Briner A.E."/>
            <person name="Felis G.E."/>
            <person name="de Vos W.M."/>
            <person name="Barrangou R."/>
            <person name="Klaenhammer T.R."/>
            <person name="Caufield P.W."/>
            <person name="Cui Y."/>
            <person name="Zhang H."/>
            <person name="O'Toole P.W."/>
        </authorList>
    </citation>
    <scope>NUCLEOTIDE SEQUENCE [LARGE SCALE GENOMIC DNA]</scope>
    <source>
        <strain evidence="1 2">DSM 15833</strain>
    </source>
</reference>
<dbReference type="STRING" id="1423740.FC36_GL001242"/>
<dbReference type="EMBL" id="AZFH01000162">
    <property type="protein sequence ID" value="KRL77801.1"/>
    <property type="molecule type" value="Genomic_DNA"/>
</dbReference>